<dbReference type="EMBL" id="SJPO01000008">
    <property type="protein sequence ID" value="TWT74449.1"/>
    <property type="molecule type" value="Genomic_DNA"/>
</dbReference>
<dbReference type="Proteomes" id="UP000318478">
    <property type="component" value="Unassembled WGS sequence"/>
</dbReference>
<comment type="caution">
    <text evidence="2">The sequence shown here is derived from an EMBL/GenBank/DDBJ whole genome shotgun (WGS) entry which is preliminary data.</text>
</comment>
<dbReference type="Gene3D" id="3.10.180.10">
    <property type="entry name" value="2,3-Dihydroxybiphenyl 1,2-Dioxygenase, domain 1"/>
    <property type="match status" value="1"/>
</dbReference>
<sequence length="162" mass="18004">MPIARQRITPCLWFDDQGEEAAKLYTSIFPNSSITSVARYSEVGKEKHGREPGSVMSLGFTLDGQSFVAINGGPIFQFTEAVSLQIACETQAEVDYYWRRLTDGGAESQCGWLKDRYGLSWQVVPACVPRLTSDPDTSERAMRALFEMKKPDIAALERAASQ</sequence>
<name>A0A5C5YH57_9BACT</name>
<proteinExistence type="predicted"/>
<protein>
    <submittedName>
        <fullName evidence="2">3-demethylubiquinone-9 3-methyltransferase</fullName>
    </submittedName>
</protein>
<dbReference type="AlphaFoldDB" id="A0A5C5YH57"/>
<accession>A0A5C5YH57</accession>
<dbReference type="SUPFAM" id="SSF54593">
    <property type="entry name" value="Glyoxalase/Bleomycin resistance protein/Dihydroxybiphenyl dioxygenase"/>
    <property type="match status" value="1"/>
</dbReference>
<dbReference type="GO" id="GO:0008168">
    <property type="term" value="F:methyltransferase activity"/>
    <property type="evidence" value="ECO:0007669"/>
    <property type="project" value="UniProtKB-KW"/>
</dbReference>
<gene>
    <name evidence="2" type="ORF">Pla123a_32720</name>
</gene>
<dbReference type="InterPro" id="IPR029068">
    <property type="entry name" value="Glyas_Bleomycin-R_OHBP_Dase"/>
</dbReference>
<feature type="domain" description="PhnB-like" evidence="1">
    <location>
        <begin position="6"/>
        <end position="124"/>
    </location>
</feature>
<evidence type="ECO:0000259" key="1">
    <source>
        <dbReference type="Pfam" id="PF06983"/>
    </source>
</evidence>
<dbReference type="OrthoDB" id="9806473at2"/>
<organism evidence="2 3">
    <name type="scientific">Posidoniimonas polymericola</name>
    <dbReference type="NCBI Taxonomy" id="2528002"/>
    <lineage>
        <taxon>Bacteria</taxon>
        <taxon>Pseudomonadati</taxon>
        <taxon>Planctomycetota</taxon>
        <taxon>Planctomycetia</taxon>
        <taxon>Pirellulales</taxon>
        <taxon>Lacipirellulaceae</taxon>
        <taxon>Posidoniimonas</taxon>
    </lineage>
</organism>
<keyword evidence="2" id="KW-0808">Transferase</keyword>
<dbReference type="PIRSF" id="PIRSF021700">
    <property type="entry name" value="3_dmu_93_MTrfase"/>
    <property type="match status" value="1"/>
</dbReference>
<dbReference type="CDD" id="cd06588">
    <property type="entry name" value="PhnB_like"/>
    <property type="match status" value="1"/>
</dbReference>
<dbReference type="InterPro" id="IPR028973">
    <property type="entry name" value="PhnB-like"/>
</dbReference>
<reference evidence="2 3" key="1">
    <citation type="submission" date="2019-02" db="EMBL/GenBank/DDBJ databases">
        <title>Deep-cultivation of Planctomycetes and their phenomic and genomic characterization uncovers novel biology.</title>
        <authorList>
            <person name="Wiegand S."/>
            <person name="Jogler M."/>
            <person name="Boedeker C."/>
            <person name="Pinto D."/>
            <person name="Vollmers J."/>
            <person name="Rivas-Marin E."/>
            <person name="Kohn T."/>
            <person name="Peeters S.H."/>
            <person name="Heuer A."/>
            <person name="Rast P."/>
            <person name="Oberbeckmann S."/>
            <person name="Bunk B."/>
            <person name="Jeske O."/>
            <person name="Meyerdierks A."/>
            <person name="Storesund J.E."/>
            <person name="Kallscheuer N."/>
            <person name="Luecker S."/>
            <person name="Lage O.M."/>
            <person name="Pohl T."/>
            <person name="Merkel B.J."/>
            <person name="Hornburger P."/>
            <person name="Mueller R.-W."/>
            <person name="Bruemmer F."/>
            <person name="Labrenz M."/>
            <person name="Spormann A.M."/>
            <person name="Op Den Camp H."/>
            <person name="Overmann J."/>
            <person name="Amann R."/>
            <person name="Jetten M.S.M."/>
            <person name="Mascher T."/>
            <person name="Medema M.H."/>
            <person name="Devos D.P."/>
            <person name="Kaster A.-K."/>
            <person name="Ovreas L."/>
            <person name="Rohde M."/>
            <person name="Galperin M.Y."/>
            <person name="Jogler C."/>
        </authorList>
    </citation>
    <scope>NUCLEOTIDE SEQUENCE [LARGE SCALE GENOMIC DNA]</scope>
    <source>
        <strain evidence="2 3">Pla123a</strain>
    </source>
</reference>
<keyword evidence="3" id="KW-1185">Reference proteome</keyword>
<keyword evidence="2" id="KW-0830">Ubiquinone</keyword>
<dbReference type="Pfam" id="PF06983">
    <property type="entry name" value="3-dmu-9_3-mt"/>
    <property type="match status" value="1"/>
</dbReference>
<dbReference type="InterPro" id="IPR009725">
    <property type="entry name" value="3_dmu_93_MTrfase"/>
</dbReference>
<evidence type="ECO:0000313" key="2">
    <source>
        <dbReference type="EMBL" id="TWT74449.1"/>
    </source>
</evidence>
<evidence type="ECO:0000313" key="3">
    <source>
        <dbReference type="Proteomes" id="UP000318478"/>
    </source>
</evidence>
<dbReference type="PANTHER" id="PTHR33990:SF2">
    <property type="entry name" value="PHNB-LIKE DOMAIN-CONTAINING PROTEIN"/>
    <property type="match status" value="1"/>
</dbReference>
<keyword evidence="2" id="KW-0489">Methyltransferase</keyword>
<dbReference type="PANTHER" id="PTHR33990">
    <property type="entry name" value="PROTEIN YJDN-RELATED"/>
    <property type="match status" value="1"/>
</dbReference>
<dbReference type="GO" id="GO:0032259">
    <property type="term" value="P:methylation"/>
    <property type="evidence" value="ECO:0007669"/>
    <property type="project" value="UniProtKB-KW"/>
</dbReference>
<dbReference type="RefSeq" id="WP_146588820.1">
    <property type="nucleotide sequence ID" value="NZ_SJPO01000008.1"/>
</dbReference>